<evidence type="ECO:0000256" key="1">
    <source>
        <dbReference type="SAM" id="MobiDB-lite"/>
    </source>
</evidence>
<dbReference type="CDD" id="cd14688">
    <property type="entry name" value="bZIP_YAP"/>
    <property type="match status" value="1"/>
</dbReference>
<gene>
    <name evidence="3" type="ORF">CU098_010155</name>
</gene>
<sequence length="419" mass="48223">MSTNSDSSTQLNQFTFQHFDQECDFGVVTEDGQCIRKRKKPGRKPNPSSTEKRRAQNRDSQRAYRQRESNRKQEFEKEKGYYVDEIRNLKKKLAQSEYEAKYLRAIVLHLTLSFLTERGTVPHFWANDEIVSDLLGSAPVMREEDSGNNPALLKVVLKNERIADLDQAMYNTFQTESAINCSKNTISRATNTTSFTAIQYLSMNKGPQQPNFPTQPDKMLPQEIVECDFSDKEQEYVRLESLPQKEKESASINNNQLTVHKRAFRHVLLKPPSQQTADDLVKMSPLQALHVSRLQLKISSIGELTNILVAALQKIVPHDIRIDYVPGHSIRDRMILFQDYYDMDECFNHLTQNVVFTGGDIRIVKNWSITNPEFSSKFWFISHEFIDQSNIYHLIKSIDDPPTNNSEGDLSQHVASNSL</sequence>
<dbReference type="InterPro" id="IPR046347">
    <property type="entry name" value="bZIP_sf"/>
</dbReference>
<evidence type="ECO:0000259" key="2">
    <source>
        <dbReference type="PROSITE" id="PS00036"/>
    </source>
</evidence>
<dbReference type="OrthoDB" id="2593073at2759"/>
<proteinExistence type="predicted"/>
<dbReference type="SUPFAM" id="SSF57959">
    <property type="entry name" value="Leucine zipper domain"/>
    <property type="match status" value="1"/>
</dbReference>
<dbReference type="GO" id="GO:0003700">
    <property type="term" value="F:DNA-binding transcription factor activity"/>
    <property type="evidence" value="ECO:0007669"/>
    <property type="project" value="InterPro"/>
</dbReference>
<dbReference type="PROSITE" id="PS00036">
    <property type="entry name" value="BZIP_BASIC"/>
    <property type="match status" value="1"/>
</dbReference>
<dbReference type="SMART" id="SM00338">
    <property type="entry name" value="BRLZ"/>
    <property type="match status" value="1"/>
</dbReference>
<organism evidence="3 4">
    <name type="scientific">Rhizopus stolonifer</name>
    <name type="common">Rhizopus nigricans</name>
    <dbReference type="NCBI Taxonomy" id="4846"/>
    <lineage>
        <taxon>Eukaryota</taxon>
        <taxon>Fungi</taxon>
        <taxon>Fungi incertae sedis</taxon>
        <taxon>Mucoromycota</taxon>
        <taxon>Mucoromycotina</taxon>
        <taxon>Mucoromycetes</taxon>
        <taxon>Mucorales</taxon>
        <taxon>Mucorineae</taxon>
        <taxon>Rhizopodaceae</taxon>
        <taxon>Rhizopus</taxon>
    </lineage>
</organism>
<protein>
    <recommendedName>
        <fullName evidence="2">BZIP domain-containing protein</fullName>
    </recommendedName>
</protein>
<evidence type="ECO:0000313" key="3">
    <source>
        <dbReference type="EMBL" id="RCI00184.1"/>
    </source>
</evidence>
<accession>A0A367KD57</accession>
<reference evidence="3 4" key="1">
    <citation type="journal article" date="2018" name="G3 (Bethesda)">
        <title>Phylogenetic and Phylogenomic Definition of Rhizopus Species.</title>
        <authorList>
            <person name="Gryganskyi A.P."/>
            <person name="Golan J."/>
            <person name="Dolatabadi S."/>
            <person name="Mondo S."/>
            <person name="Robb S."/>
            <person name="Idnurm A."/>
            <person name="Muszewska A."/>
            <person name="Steczkiewicz K."/>
            <person name="Masonjones S."/>
            <person name="Liao H.L."/>
            <person name="Gajdeczka M.T."/>
            <person name="Anike F."/>
            <person name="Vuek A."/>
            <person name="Anishchenko I.M."/>
            <person name="Voigt K."/>
            <person name="de Hoog G.S."/>
            <person name="Smith M.E."/>
            <person name="Heitman J."/>
            <person name="Vilgalys R."/>
            <person name="Stajich J.E."/>
        </authorList>
    </citation>
    <scope>NUCLEOTIDE SEQUENCE [LARGE SCALE GENOMIC DNA]</scope>
    <source>
        <strain evidence="3 4">LSU 92-RS-03</strain>
    </source>
</reference>
<feature type="region of interest" description="Disordered" evidence="1">
    <location>
        <begin position="34"/>
        <end position="75"/>
    </location>
</feature>
<dbReference type="Gene3D" id="1.20.5.170">
    <property type="match status" value="1"/>
</dbReference>
<dbReference type="AlphaFoldDB" id="A0A367KD57"/>
<dbReference type="InterPro" id="IPR004827">
    <property type="entry name" value="bZIP"/>
</dbReference>
<keyword evidence="4" id="KW-1185">Reference proteome</keyword>
<feature type="domain" description="BZIP" evidence="2">
    <location>
        <begin position="52"/>
        <end position="67"/>
    </location>
</feature>
<feature type="compositionally biased region" description="Basic and acidic residues" evidence="1">
    <location>
        <begin position="50"/>
        <end position="75"/>
    </location>
</feature>
<dbReference type="EMBL" id="PJQM01001869">
    <property type="protein sequence ID" value="RCI00184.1"/>
    <property type="molecule type" value="Genomic_DNA"/>
</dbReference>
<comment type="caution">
    <text evidence="3">The sequence shown here is derived from an EMBL/GenBank/DDBJ whole genome shotgun (WGS) entry which is preliminary data.</text>
</comment>
<dbReference type="Proteomes" id="UP000253551">
    <property type="component" value="Unassembled WGS sequence"/>
</dbReference>
<name>A0A367KD57_RHIST</name>
<evidence type="ECO:0000313" key="4">
    <source>
        <dbReference type="Proteomes" id="UP000253551"/>
    </source>
</evidence>